<keyword evidence="2" id="KW-0614">Plasmid</keyword>
<accession>L0R4W1</accession>
<evidence type="ECO:0000256" key="1">
    <source>
        <dbReference type="SAM" id="MobiDB-lite"/>
    </source>
</evidence>
<dbReference type="EMBL" id="HF545434">
    <property type="protein sequence ID" value="CCN79964.1"/>
    <property type="molecule type" value="Genomic_DNA"/>
</dbReference>
<evidence type="ECO:0000313" key="2">
    <source>
        <dbReference type="EMBL" id="CCN79964.1"/>
    </source>
</evidence>
<sequence>MPARSPSPPLKSAAAPGRRPGKDIAFNDGCCNYSSSSLWIELRAILWYTLVSGPPAR</sequence>
<reference evidence="2" key="1">
    <citation type="submission" date="2012-10" db="EMBL/GenBank/DDBJ databases">
        <authorList>
            <person name="Le V."/>
        </authorList>
    </citation>
    <scope>NUCLEOTIDE SEQUENCE [LARGE SCALE GENOMIC DNA]</scope>
    <source>
        <strain evidence="2">K1HV</strain>
        <plasmid evidence="2">pK1HV</plasmid>
    </source>
</reference>
<geneLocation type="plasmid" evidence="2">
    <name>pK1HV</name>
</geneLocation>
<proteinExistence type="predicted"/>
<name>L0R4W1_KLEPN</name>
<protein>
    <submittedName>
        <fullName evidence="2">Uncharacterized protein</fullName>
    </submittedName>
</protein>
<organism evidence="2">
    <name type="scientific">Klebsiella pneumoniae</name>
    <dbReference type="NCBI Taxonomy" id="573"/>
    <lineage>
        <taxon>Bacteria</taxon>
        <taxon>Pseudomonadati</taxon>
        <taxon>Pseudomonadota</taxon>
        <taxon>Gammaproteobacteria</taxon>
        <taxon>Enterobacterales</taxon>
        <taxon>Enterobacteriaceae</taxon>
        <taxon>Klebsiella/Raoultella group</taxon>
        <taxon>Klebsiella</taxon>
        <taxon>Klebsiella pneumoniae complex</taxon>
    </lineage>
</organism>
<reference evidence="2" key="2">
    <citation type="submission" date="2013-01" db="EMBL/GenBank/DDBJ databases">
        <title>Annotation of 3 multi-drug resistance qnrS1 harbouring plasmids and a widespread of qnrS1-containing transposons circulating in Enterobacteriaceae in Ho Chi Minh City, Vietnam.</title>
        <authorList>
            <person name="Le T.M.V."/>
            <person name="Nguyen T.K.N."/>
            <person name="Campbell J.I."/>
            <person name="Schultsz C."/>
            <person name="Cerdeno-Tarraga A.M."/>
            <person name="Thomson N.R."/>
            <person name="Farrar J.J."/>
            <person name="Baker S."/>
        </authorList>
    </citation>
    <scope>NUCLEOTIDE SEQUENCE [LARGE SCALE GENOMIC DNA]</scope>
    <source>
        <strain evidence="2">K1HV</strain>
        <plasmid evidence="2">pK1HV</plasmid>
    </source>
</reference>
<dbReference type="AlphaFoldDB" id="L0R4W1"/>
<feature type="region of interest" description="Disordered" evidence="1">
    <location>
        <begin position="1"/>
        <end position="22"/>
    </location>
</feature>